<name>D5EDP0_AMICL</name>
<dbReference type="AlphaFoldDB" id="D5EDP0"/>
<organism evidence="2 3">
    <name type="scientific">Aminobacterium colombiense (strain DSM 12261 / ALA-1)</name>
    <dbReference type="NCBI Taxonomy" id="572547"/>
    <lineage>
        <taxon>Bacteria</taxon>
        <taxon>Thermotogati</taxon>
        <taxon>Synergistota</taxon>
        <taxon>Synergistia</taxon>
        <taxon>Synergistales</taxon>
        <taxon>Aminobacteriaceae</taxon>
        <taxon>Aminobacterium</taxon>
    </lineage>
</organism>
<dbReference type="Gene3D" id="3.60.21.10">
    <property type="match status" value="1"/>
</dbReference>
<feature type="domain" description="Calcineurin-like phosphoesterase" evidence="1">
    <location>
        <begin position="29"/>
        <end position="144"/>
    </location>
</feature>
<keyword evidence="3" id="KW-1185">Reference proteome</keyword>
<reference evidence="2 3" key="1">
    <citation type="journal article" date="2010" name="Stand. Genomic Sci.">
        <title>Complete genome sequence of Aminobacterium colombiense type strain (ALA-1).</title>
        <authorList>
            <person name="Chertkov O."/>
            <person name="Sikorski J."/>
            <person name="Brambilla E."/>
            <person name="Lapidus A."/>
            <person name="Copeland A."/>
            <person name="Glavina Del Rio T."/>
            <person name="Nolan M."/>
            <person name="Lucas S."/>
            <person name="Tice H."/>
            <person name="Cheng J.F."/>
            <person name="Han C."/>
            <person name="Detter J.C."/>
            <person name="Bruce D."/>
            <person name="Tapia R."/>
            <person name="Goodwin L."/>
            <person name="Pitluck S."/>
            <person name="Liolios K."/>
            <person name="Ivanova N."/>
            <person name="Mavromatis K."/>
            <person name="Ovchinnikova G."/>
            <person name="Pati A."/>
            <person name="Chen A."/>
            <person name="Palaniappan K."/>
            <person name="Land M."/>
            <person name="Hauser L."/>
            <person name="Chang Y.J."/>
            <person name="Jeffries C.D."/>
            <person name="Spring S."/>
            <person name="Rohde M."/>
            <person name="Goker M."/>
            <person name="Bristow J."/>
            <person name="Eisen J.A."/>
            <person name="Markowitz V."/>
            <person name="Hugenholtz P."/>
            <person name="Kyrpides N.C."/>
            <person name="Klenk H.P."/>
        </authorList>
    </citation>
    <scope>NUCLEOTIDE SEQUENCE [LARGE SCALE GENOMIC DNA]</scope>
    <source>
        <strain evidence="3">DSM 12261 / ALA-1</strain>
    </source>
</reference>
<dbReference type="OrthoDB" id="2111073at2"/>
<evidence type="ECO:0000259" key="1">
    <source>
        <dbReference type="Pfam" id="PF00149"/>
    </source>
</evidence>
<dbReference type="eggNOG" id="COG1408">
    <property type="taxonomic scope" value="Bacteria"/>
</dbReference>
<dbReference type="SUPFAM" id="SSF56300">
    <property type="entry name" value="Metallo-dependent phosphatases"/>
    <property type="match status" value="1"/>
</dbReference>
<dbReference type="GO" id="GO:0016787">
    <property type="term" value="F:hydrolase activity"/>
    <property type="evidence" value="ECO:0007669"/>
    <property type="project" value="InterPro"/>
</dbReference>
<accession>D5EDP0</accession>
<evidence type="ECO:0000313" key="3">
    <source>
        <dbReference type="Proteomes" id="UP000002366"/>
    </source>
</evidence>
<dbReference type="Pfam" id="PF00149">
    <property type="entry name" value="Metallophos"/>
    <property type="match status" value="1"/>
</dbReference>
<proteinExistence type="predicted"/>
<sequence length="204" mass="23053">MESWKELIYKTLDMLYIPDSLIEMRGRAVLHISDTPSSFYPCLKKLINLLEPLAVIHTGDLVDEIKLAIQPNRLQHYIKRLRPLAQILEGGRKRDVIVIIGNHDNEDAARQVFHKSLIVNKSGSFNVCGVSLNVSHHFEGLPISPGALNLFGHNQFMPEQGGGEVYLNGLLSMHLIDPDNGTIHPLSYPRFVDQNRLLKRKFGL</sequence>
<dbReference type="STRING" id="572547.Amico_0536"/>
<dbReference type="RefSeq" id="WP_013047938.1">
    <property type="nucleotide sequence ID" value="NC_014011.1"/>
</dbReference>
<gene>
    <name evidence="2" type="ordered locus">Amico_0536</name>
</gene>
<dbReference type="InterPro" id="IPR004843">
    <property type="entry name" value="Calcineurin-like_PHP"/>
</dbReference>
<evidence type="ECO:0000313" key="2">
    <source>
        <dbReference type="EMBL" id="ADE56672.1"/>
    </source>
</evidence>
<dbReference type="EMBL" id="CP001997">
    <property type="protein sequence ID" value="ADE56672.1"/>
    <property type="molecule type" value="Genomic_DNA"/>
</dbReference>
<dbReference type="HOGENOM" id="CLU_1387638_0_0_0"/>
<dbReference type="KEGG" id="aco:Amico_0536"/>
<dbReference type="Proteomes" id="UP000002366">
    <property type="component" value="Chromosome"/>
</dbReference>
<dbReference type="InterPro" id="IPR029052">
    <property type="entry name" value="Metallo-depent_PP-like"/>
</dbReference>
<protein>
    <recommendedName>
        <fullName evidence="1">Calcineurin-like phosphoesterase domain-containing protein</fullName>
    </recommendedName>
</protein>